<reference evidence="7 8" key="1">
    <citation type="submission" date="2016-07" db="EMBL/GenBank/DDBJ databases">
        <title>Pervasive Adenine N6-methylation of Active Genes in Fungi.</title>
        <authorList>
            <consortium name="DOE Joint Genome Institute"/>
            <person name="Mondo S.J."/>
            <person name="Dannebaum R.O."/>
            <person name="Kuo R.C."/>
            <person name="Labutti K."/>
            <person name="Haridas S."/>
            <person name="Kuo A."/>
            <person name="Salamov A."/>
            <person name="Ahrendt S.R."/>
            <person name="Lipzen A."/>
            <person name="Sullivan W."/>
            <person name="Andreopoulos W.B."/>
            <person name="Clum A."/>
            <person name="Lindquist E."/>
            <person name="Daum C."/>
            <person name="Ramamoorthy G.K."/>
            <person name="Gryganskyi A."/>
            <person name="Culley D."/>
            <person name="Magnuson J.K."/>
            <person name="James T.Y."/>
            <person name="O'Malley M.A."/>
            <person name="Stajich J.E."/>
            <person name="Spatafora J.W."/>
            <person name="Visel A."/>
            <person name="Grigoriev I.V."/>
        </authorList>
    </citation>
    <scope>NUCLEOTIDE SEQUENCE [LARGE SCALE GENOMIC DNA]</scope>
    <source>
        <strain evidence="7 8">CBS 115471</strain>
    </source>
</reference>
<dbReference type="InterPro" id="IPR011032">
    <property type="entry name" value="GroES-like_sf"/>
</dbReference>
<keyword evidence="5" id="KW-0560">Oxidoreductase</keyword>
<dbReference type="InterPro" id="IPR013154">
    <property type="entry name" value="ADH-like_N"/>
</dbReference>
<dbReference type="GO" id="GO:0016651">
    <property type="term" value="F:oxidoreductase activity, acting on NAD(P)H"/>
    <property type="evidence" value="ECO:0007669"/>
    <property type="project" value="InterPro"/>
</dbReference>
<keyword evidence="4" id="KW-0521">NADP</keyword>
<dbReference type="AlphaFoldDB" id="A0A1Y2A3K5"/>
<dbReference type="InterPro" id="IPR047122">
    <property type="entry name" value="Trans-enoyl_RdTase-like"/>
</dbReference>
<dbReference type="Gene3D" id="3.40.50.720">
    <property type="entry name" value="NAD(P)-binding Rossmann-like Domain"/>
    <property type="match status" value="1"/>
</dbReference>
<evidence type="ECO:0000256" key="2">
    <source>
        <dbReference type="ARBA" id="ARBA00011245"/>
    </source>
</evidence>
<evidence type="ECO:0000313" key="7">
    <source>
        <dbReference type="EMBL" id="ORY17103.1"/>
    </source>
</evidence>
<name>A0A1Y2A3K5_9PLEO</name>
<dbReference type="PANTHER" id="PTHR45348">
    <property type="entry name" value="HYPOTHETICAL OXIDOREDUCTASE (EUROFUNG)"/>
    <property type="match status" value="1"/>
</dbReference>
<gene>
    <name evidence="7" type="ORF">BCR34DRAFT_634427</name>
</gene>
<dbReference type="SUPFAM" id="SSF51735">
    <property type="entry name" value="NAD(P)-binding Rossmann-fold domains"/>
    <property type="match status" value="1"/>
</dbReference>
<organism evidence="7 8">
    <name type="scientific">Clohesyomyces aquaticus</name>
    <dbReference type="NCBI Taxonomy" id="1231657"/>
    <lineage>
        <taxon>Eukaryota</taxon>
        <taxon>Fungi</taxon>
        <taxon>Dikarya</taxon>
        <taxon>Ascomycota</taxon>
        <taxon>Pezizomycotina</taxon>
        <taxon>Dothideomycetes</taxon>
        <taxon>Pleosporomycetidae</taxon>
        <taxon>Pleosporales</taxon>
        <taxon>Lindgomycetaceae</taxon>
        <taxon>Clohesyomyces</taxon>
    </lineage>
</organism>
<comment type="subunit">
    <text evidence="2">Monomer.</text>
</comment>
<dbReference type="Proteomes" id="UP000193144">
    <property type="component" value="Unassembled WGS sequence"/>
</dbReference>
<protein>
    <submittedName>
        <fullName evidence="7">Chaperonin 10-like protein</fullName>
    </submittedName>
</protein>
<evidence type="ECO:0000256" key="3">
    <source>
        <dbReference type="ARBA" id="ARBA00022741"/>
    </source>
</evidence>
<proteinExistence type="inferred from homology"/>
<keyword evidence="3" id="KW-0547">Nucleotide-binding</keyword>
<dbReference type="OrthoDB" id="48317at2759"/>
<dbReference type="STRING" id="1231657.A0A1Y2A3K5"/>
<evidence type="ECO:0000313" key="8">
    <source>
        <dbReference type="Proteomes" id="UP000193144"/>
    </source>
</evidence>
<dbReference type="SUPFAM" id="SSF50129">
    <property type="entry name" value="GroES-like"/>
    <property type="match status" value="1"/>
</dbReference>
<dbReference type="Pfam" id="PF00107">
    <property type="entry name" value="ADH_zinc_N"/>
    <property type="match status" value="1"/>
</dbReference>
<dbReference type="SMART" id="SM00829">
    <property type="entry name" value="PKS_ER"/>
    <property type="match status" value="1"/>
</dbReference>
<dbReference type="GO" id="GO:0000166">
    <property type="term" value="F:nucleotide binding"/>
    <property type="evidence" value="ECO:0007669"/>
    <property type="project" value="UniProtKB-KW"/>
</dbReference>
<dbReference type="CDD" id="cd08249">
    <property type="entry name" value="enoyl_reductase_like"/>
    <property type="match status" value="1"/>
</dbReference>
<dbReference type="Gene3D" id="3.90.180.10">
    <property type="entry name" value="Medium-chain alcohol dehydrogenases, catalytic domain"/>
    <property type="match status" value="1"/>
</dbReference>
<accession>A0A1Y2A3K5</accession>
<dbReference type="Pfam" id="PF08240">
    <property type="entry name" value="ADH_N"/>
    <property type="match status" value="1"/>
</dbReference>
<dbReference type="PANTHER" id="PTHR45348:SF1">
    <property type="entry name" value="TRANS-ENOYL REDUCTASE STHE"/>
    <property type="match status" value="1"/>
</dbReference>
<comment type="similarity">
    <text evidence="1">Belongs to the zinc-containing alcohol dehydrogenase family.</text>
</comment>
<feature type="domain" description="Enoyl reductase (ER)" evidence="6">
    <location>
        <begin position="17"/>
        <end position="312"/>
    </location>
</feature>
<dbReference type="InterPro" id="IPR020843">
    <property type="entry name" value="ER"/>
</dbReference>
<evidence type="ECO:0000259" key="6">
    <source>
        <dbReference type="SMART" id="SM00829"/>
    </source>
</evidence>
<sequence>MPGIQPIPKVQTAIRQGEMGVLTIQRSSPVPSIEPDQVLVKTVAVAINPCDHKMPTMFPSPGATDGSDFAGVVVAVGPEVAKDLRVGDRVCGAVHSSNPINHLSGTFADYVAAYADYIPGHPENPSSAPFFALVYGGSTASGTAAIQLLKLSGARVITTCSPRNFNLVKSFGAEAAFDYNSPTCAEDIKAWTSNRLKFALDTITEAKTIKLCYNCIGRTGGRLTGLENIPTELTDTMRKSVKADWILGITLTGKRIALGTGYESAPSEDRRKFGGEWFKTLQNLLDDGKLRGHPPKVMDGGFEGILQGVEMLKRKEVSGEKLVYVIG</sequence>
<evidence type="ECO:0000256" key="4">
    <source>
        <dbReference type="ARBA" id="ARBA00022857"/>
    </source>
</evidence>
<dbReference type="EMBL" id="MCFA01000014">
    <property type="protein sequence ID" value="ORY17103.1"/>
    <property type="molecule type" value="Genomic_DNA"/>
</dbReference>
<evidence type="ECO:0000256" key="1">
    <source>
        <dbReference type="ARBA" id="ARBA00008072"/>
    </source>
</evidence>
<dbReference type="InterPro" id="IPR036291">
    <property type="entry name" value="NAD(P)-bd_dom_sf"/>
</dbReference>
<comment type="caution">
    <text evidence="7">The sequence shown here is derived from an EMBL/GenBank/DDBJ whole genome shotgun (WGS) entry which is preliminary data.</text>
</comment>
<evidence type="ECO:0000256" key="5">
    <source>
        <dbReference type="ARBA" id="ARBA00023002"/>
    </source>
</evidence>
<dbReference type="InterPro" id="IPR013149">
    <property type="entry name" value="ADH-like_C"/>
</dbReference>
<keyword evidence="8" id="KW-1185">Reference proteome</keyword>